<feature type="transmembrane region" description="Helical" evidence="1">
    <location>
        <begin position="107"/>
        <end position="129"/>
    </location>
</feature>
<dbReference type="Proteomes" id="UP000014923">
    <property type="component" value="Unassembled WGS sequence"/>
</dbReference>
<keyword evidence="1" id="KW-0812">Transmembrane</keyword>
<gene>
    <name evidence="2" type="ORF">TCEL_00839</name>
</gene>
<comment type="caution">
    <text evidence="2">The sequence shown here is derived from an EMBL/GenBank/DDBJ whole genome shotgun (WGS) entry which is preliminary data.</text>
</comment>
<dbReference type="eggNOG" id="ENOG5032UR1">
    <property type="taxonomic scope" value="Bacteria"/>
</dbReference>
<feature type="transmembrane region" description="Helical" evidence="1">
    <location>
        <begin position="7"/>
        <end position="25"/>
    </location>
</feature>
<name>R7RV12_9CLOT</name>
<evidence type="ECO:0000313" key="2">
    <source>
        <dbReference type="EMBL" id="CDF59373.1"/>
    </source>
</evidence>
<accession>R7RV12</accession>
<proteinExistence type="predicted"/>
<dbReference type="OrthoDB" id="9809154at2"/>
<sequence length="176" mass="19268">MISKTNKIVYSSLLLAIGIVFQIIGRNIPQFNQFLVGPIINSILILTAFICGRWWGVGVGTLTPLLAWFVGQLATPLAPFIPFIMIGNILYVLTFSLFIQGNMIKRAIGVILGALIKFVFLTFASTKLIKLVGLSFPPKIAKVLATSMSFPQLITALLGGALALIIIELLRRRRVI</sequence>
<evidence type="ECO:0000313" key="3">
    <source>
        <dbReference type="Proteomes" id="UP000014923"/>
    </source>
</evidence>
<organism evidence="2 3">
    <name type="scientific">Thermobrachium celere DSM 8682</name>
    <dbReference type="NCBI Taxonomy" id="941824"/>
    <lineage>
        <taxon>Bacteria</taxon>
        <taxon>Bacillati</taxon>
        <taxon>Bacillota</taxon>
        <taxon>Clostridia</taxon>
        <taxon>Eubacteriales</taxon>
        <taxon>Clostridiaceae</taxon>
        <taxon>Thermobrachium</taxon>
    </lineage>
</organism>
<protein>
    <submittedName>
        <fullName evidence="2">Uncharacterized membrane protein</fullName>
    </submittedName>
</protein>
<feature type="transmembrane region" description="Helical" evidence="1">
    <location>
        <begin position="80"/>
        <end position="100"/>
    </location>
</feature>
<keyword evidence="1" id="KW-1133">Transmembrane helix</keyword>
<dbReference type="AlphaFoldDB" id="R7RV12"/>
<dbReference type="GO" id="GO:0022857">
    <property type="term" value="F:transmembrane transporter activity"/>
    <property type="evidence" value="ECO:0007669"/>
    <property type="project" value="InterPro"/>
</dbReference>
<dbReference type="Gene3D" id="1.10.1760.20">
    <property type="match status" value="1"/>
</dbReference>
<feature type="transmembrane region" description="Helical" evidence="1">
    <location>
        <begin position="149"/>
        <end position="170"/>
    </location>
</feature>
<evidence type="ECO:0000256" key="1">
    <source>
        <dbReference type="SAM" id="Phobius"/>
    </source>
</evidence>
<dbReference type="EMBL" id="CAVN010000099">
    <property type="protein sequence ID" value="CDF59373.1"/>
    <property type="molecule type" value="Genomic_DNA"/>
</dbReference>
<dbReference type="InterPro" id="IPR024529">
    <property type="entry name" value="ECF_trnsprt_substrate-spec"/>
</dbReference>
<keyword evidence="1" id="KW-0472">Membrane</keyword>
<dbReference type="HOGENOM" id="CLU_123730_2_0_9"/>
<dbReference type="RefSeq" id="WP_018663220.1">
    <property type="nucleotide sequence ID" value="NZ_HF952018.1"/>
</dbReference>
<reference evidence="2" key="1">
    <citation type="submission" date="2013-03" db="EMBL/GenBank/DDBJ databases">
        <title>Draft genome sequence of the hydrogen-ethanol-producing anaerobic alkalithermophilic Caloramator celere.</title>
        <authorList>
            <person name="Ciranna A."/>
            <person name="Larjo A."/>
            <person name="Kivisto A."/>
            <person name="Santala V."/>
            <person name="Roos C."/>
            <person name="Karp M."/>
        </authorList>
    </citation>
    <scope>NUCLEOTIDE SEQUENCE [LARGE SCALE GENOMIC DNA]</scope>
    <source>
        <strain evidence="2">DSM 8682</strain>
    </source>
</reference>
<feature type="transmembrane region" description="Helical" evidence="1">
    <location>
        <begin position="31"/>
        <end position="50"/>
    </location>
</feature>
<keyword evidence="3" id="KW-1185">Reference proteome</keyword>
<dbReference type="Pfam" id="PF12822">
    <property type="entry name" value="ECF_trnsprt"/>
    <property type="match status" value="1"/>
</dbReference>